<proteinExistence type="predicted"/>
<gene>
    <name evidence="2" type="ORF">MET9862_02421</name>
</gene>
<organism evidence="2 3">
    <name type="scientific">Methylobacterium symbioticum</name>
    <dbReference type="NCBI Taxonomy" id="2584084"/>
    <lineage>
        <taxon>Bacteria</taxon>
        <taxon>Pseudomonadati</taxon>
        <taxon>Pseudomonadota</taxon>
        <taxon>Alphaproteobacteria</taxon>
        <taxon>Hyphomicrobiales</taxon>
        <taxon>Methylobacteriaceae</taxon>
        <taxon>Methylobacterium</taxon>
    </lineage>
</organism>
<protein>
    <submittedName>
        <fullName evidence="2">Uncharacterized protein</fullName>
    </submittedName>
</protein>
<dbReference type="AlphaFoldDB" id="A0A509EF33"/>
<evidence type="ECO:0000256" key="1">
    <source>
        <dbReference type="SAM" id="MobiDB-lite"/>
    </source>
</evidence>
<dbReference type="Proteomes" id="UP000410984">
    <property type="component" value="Unassembled WGS sequence"/>
</dbReference>
<keyword evidence="3" id="KW-1185">Reference proteome</keyword>
<dbReference type="EMBL" id="CABFPH010000029">
    <property type="protein sequence ID" value="VUD71833.1"/>
    <property type="molecule type" value="Genomic_DNA"/>
</dbReference>
<evidence type="ECO:0000313" key="2">
    <source>
        <dbReference type="EMBL" id="VUD71833.1"/>
    </source>
</evidence>
<accession>A0A509EF33</accession>
<dbReference type="RefSeq" id="WP_142583207.1">
    <property type="nucleotide sequence ID" value="NZ_CABFPH010000029.1"/>
</dbReference>
<name>A0A509EF33_9HYPH</name>
<reference evidence="2 3" key="1">
    <citation type="submission" date="2019-06" db="EMBL/GenBank/DDBJ databases">
        <authorList>
            <person name="Rodrigo-Torres L."/>
            <person name="Arahal R. D."/>
            <person name="Lucena T."/>
        </authorList>
    </citation>
    <scope>NUCLEOTIDE SEQUENCE [LARGE SCALE GENOMIC DNA]</scope>
    <source>
        <strain evidence="2 3">SB0023/3</strain>
    </source>
</reference>
<feature type="region of interest" description="Disordered" evidence="1">
    <location>
        <begin position="81"/>
        <end position="126"/>
    </location>
</feature>
<sequence>MAFTLNPFPALRTFIALEVAHVRAALRAMLTGAEDGIRSEVARAESSVKAYVEGAVGEAEARIRKELAGLEDRIVARLTGPSAPAAPILPDSPVEERRVPRSTWEPGAGGDAAPSAADPLGRRPHP</sequence>
<evidence type="ECO:0000313" key="3">
    <source>
        <dbReference type="Proteomes" id="UP000410984"/>
    </source>
</evidence>